<evidence type="ECO:0000313" key="4">
    <source>
        <dbReference type="EMBL" id="KAG6487484.1"/>
    </source>
</evidence>
<keyword evidence="5" id="KW-1185">Reference proteome</keyword>
<keyword evidence="1" id="KW-0808">Transferase</keyword>
<feature type="transmembrane region" description="Helical" evidence="3">
    <location>
        <begin position="70"/>
        <end position="89"/>
    </location>
</feature>
<feature type="transmembrane region" description="Helical" evidence="3">
    <location>
        <begin position="20"/>
        <end position="42"/>
    </location>
</feature>
<feature type="transmembrane region" description="Helical" evidence="3">
    <location>
        <begin position="109"/>
        <end position="129"/>
    </location>
</feature>
<proteinExistence type="predicted"/>
<keyword evidence="3" id="KW-0812">Transmembrane</keyword>
<dbReference type="Proteomes" id="UP000734854">
    <property type="component" value="Unassembled WGS sequence"/>
</dbReference>
<organism evidence="4 5">
    <name type="scientific">Zingiber officinale</name>
    <name type="common">Ginger</name>
    <name type="synonym">Amomum zingiber</name>
    <dbReference type="NCBI Taxonomy" id="94328"/>
    <lineage>
        <taxon>Eukaryota</taxon>
        <taxon>Viridiplantae</taxon>
        <taxon>Streptophyta</taxon>
        <taxon>Embryophyta</taxon>
        <taxon>Tracheophyta</taxon>
        <taxon>Spermatophyta</taxon>
        <taxon>Magnoliopsida</taxon>
        <taxon>Liliopsida</taxon>
        <taxon>Zingiberales</taxon>
        <taxon>Zingiberaceae</taxon>
        <taxon>Zingiber</taxon>
    </lineage>
</organism>
<accession>A0A8J5FDE1</accession>
<comment type="caution">
    <text evidence="4">The sequence shown here is derived from an EMBL/GenBank/DDBJ whole genome shotgun (WGS) entry which is preliminary data.</text>
</comment>
<dbReference type="PANTHER" id="PTHR42866:SF2">
    <property type="entry name" value="3-DEOXY-MANNO-OCTULOSONATE CYTIDYLYLTRANSFERASE, MITOCHONDRIAL"/>
    <property type="match status" value="1"/>
</dbReference>
<dbReference type="InterPro" id="IPR029044">
    <property type="entry name" value="Nucleotide-diphossugar_trans"/>
</dbReference>
<evidence type="ECO:0000256" key="1">
    <source>
        <dbReference type="ARBA" id="ARBA00022679"/>
    </source>
</evidence>
<reference evidence="4 5" key="1">
    <citation type="submission" date="2020-08" db="EMBL/GenBank/DDBJ databases">
        <title>Plant Genome Project.</title>
        <authorList>
            <person name="Zhang R.-G."/>
        </authorList>
    </citation>
    <scope>NUCLEOTIDE SEQUENCE [LARGE SCALE GENOMIC DNA]</scope>
    <source>
        <tissue evidence="4">Rhizome</tissue>
    </source>
</reference>
<evidence type="ECO:0000256" key="2">
    <source>
        <dbReference type="ARBA" id="ARBA00022695"/>
    </source>
</evidence>
<dbReference type="GO" id="GO:0008690">
    <property type="term" value="F:3-deoxy-manno-octulosonate cytidylyltransferase activity"/>
    <property type="evidence" value="ECO:0007669"/>
    <property type="project" value="TreeGrafter"/>
</dbReference>
<dbReference type="Gene3D" id="3.90.550.10">
    <property type="entry name" value="Spore Coat Polysaccharide Biosynthesis Protein SpsA, Chain A"/>
    <property type="match status" value="2"/>
</dbReference>
<dbReference type="Pfam" id="PF02348">
    <property type="entry name" value="CTP_transf_3"/>
    <property type="match status" value="1"/>
</dbReference>
<keyword evidence="3" id="KW-1133">Transmembrane helix</keyword>
<dbReference type="InterPro" id="IPR003329">
    <property type="entry name" value="Cytidylyl_trans"/>
</dbReference>
<dbReference type="PANTHER" id="PTHR42866">
    <property type="entry name" value="3-DEOXY-MANNO-OCTULOSONATE CYTIDYLYLTRANSFERASE"/>
    <property type="match status" value="1"/>
</dbReference>
<keyword evidence="3" id="KW-0472">Membrane</keyword>
<evidence type="ECO:0000256" key="3">
    <source>
        <dbReference type="SAM" id="Phobius"/>
    </source>
</evidence>
<dbReference type="EMBL" id="JACMSC010000015">
    <property type="protein sequence ID" value="KAG6487484.1"/>
    <property type="molecule type" value="Genomic_DNA"/>
</dbReference>
<name>A0A8J5FDE1_ZINOF</name>
<sequence length="300" mass="32938">MPICANSPDSSSSSSSGSRVWITHLAVLGVAIAASAGVHFFLRRRSGKFRSRVVGIIPARFASSRFEGKPLALSLGKSMIHVSILLISLRFSLPMRTMQDMGERKPGLTFGGCCFHLYWLTLFFAVVATDDEKIADCCRGFGADVVITSVECRNGRKGAPDAVFSTAVTSLKPEDGLDPNQVSESQFTISISTSLGHSGLTTSLFQSVDSKFLKIYPQIPPTLLQLEVDLEQLKVLENGWQRIKIVLKGISVILRNRPGPSVTLVRLERQVMKVHHDSHGVDTPEDVQKIEALMRERNMV</sequence>
<dbReference type="AlphaFoldDB" id="A0A8J5FDE1"/>
<gene>
    <name evidence="4" type="ORF">ZIOFF_056070</name>
</gene>
<evidence type="ECO:0000313" key="5">
    <source>
        <dbReference type="Proteomes" id="UP000734854"/>
    </source>
</evidence>
<keyword evidence="2" id="KW-0548">Nucleotidyltransferase</keyword>
<dbReference type="GO" id="GO:0005829">
    <property type="term" value="C:cytosol"/>
    <property type="evidence" value="ECO:0007669"/>
    <property type="project" value="TreeGrafter"/>
</dbReference>
<protein>
    <submittedName>
        <fullName evidence="4">Uncharacterized protein</fullName>
    </submittedName>
</protein>